<gene>
    <name evidence="4" type="ORF">H8B21_09810</name>
</gene>
<feature type="transmembrane region" description="Helical" evidence="1">
    <location>
        <begin position="88"/>
        <end position="106"/>
    </location>
</feature>
<dbReference type="InterPro" id="IPR012373">
    <property type="entry name" value="Ferrdict_sens_TM"/>
</dbReference>
<dbReference type="PANTHER" id="PTHR30273">
    <property type="entry name" value="PERIPLASMIC SIGNAL SENSOR AND SIGMA FACTOR ACTIVATOR FECR-RELATED"/>
    <property type="match status" value="1"/>
</dbReference>
<sequence>MKKDSIIRYINGNANPEERMHIEQWRKEDLLHEKEYLDIKEMWEMTELKKEVPDIDVNRAWDNFIHLRNERVAGRQASVRNINLKKKLWWGAASIAILGIVSFWLIRPLLSDDLHLETANQFQHHSLPDGSSVHLNKNTDLYYHQGWRDKNRQVYIRRGEAFFDVQKDAKRPFVIKSGNTRITVLGTSFHVRREQFETEVIVASGSVKVNHADQEIVLKPEQSVIVSDTSRLALKVDTVPDHLYRYYIHQQFVFENTSLARVFATLSKAYDVEFVIDNPKTAQLPLTVTFEQQTLSEMLLVITKTFNLNIEKKKNKYHIN</sequence>
<dbReference type="PIRSF" id="PIRSF018266">
    <property type="entry name" value="FecR"/>
    <property type="match status" value="1"/>
</dbReference>
<reference evidence="4 5" key="1">
    <citation type="submission" date="2020-08" db="EMBL/GenBank/DDBJ databases">
        <title>Sphingobacterium sp. DN00404 isolated from aquaculture water.</title>
        <authorList>
            <person name="Zhang M."/>
        </authorList>
    </citation>
    <scope>NUCLEOTIDE SEQUENCE [LARGE SCALE GENOMIC DNA]</scope>
    <source>
        <strain evidence="4 5">KCTC 42746</strain>
    </source>
</reference>
<evidence type="ECO:0000313" key="4">
    <source>
        <dbReference type="EMBL" id="MBD1421862.1"/>
    </source>
</evidence>
<evidence type="ECO:0000259" key="2">
    <source>
        <dbReference type="Pfam" id="PF04773"/>
    </source>
</evidence>
<comment type="caution">
    <text evidence="4">The sequence shown here is derived from an EMBL/GenBank/DDBJ whole genome shotgun (WGS) entry which is preliminary data.</text>
</comment>
<evidence type="ECO:0000259" key="3">
    <source>
        <dbReference type="Pfam" id="PF16344"/>
    </source>
</evidence>
<dbReference type="Proteomes" id="UP000651112">
    <property type="component" value="Unassembled WGS sequence"/>
</dbReference>
<accession>A0ABR7XTY0</accession>
<keyword evidence="1" id="KW-1133">Transmembrane helix</keyword>
<feature type="domain" description="FecR protein" evidence="2">
    <location>
        <begin position="118"/>
        <end position="208"/>
    </location>
</feature>
<feature type="domain" description="Protein FecR C-terminal" evidence="3">
    <location>
        <begin position="251"/>
        <end position="319"/>
    </location>
</feature>
<evidence type="ECO:0000256" key="1">
    <source>
        <dbReference type="SAM" id="Phobius"/>
    </source>
</evidence>
<dbReference type="InterPro" id="IPR032508">
    <property type="entry name" value="FecR_C"/>
</dbReference>
<evidence type="ECO:0000313" key="5">
    <source>
        <dbReference type="Proteomes" id="UP000651112"/>
    </source>
</evidence>
<protein>
    <submittedName>
        <fullName evidence="4">FecR domain-containing protein</fullName>
    </submittedName>
</protein>
<dbReference type="InterPro" id="IPR006860">
    <property type="entry name" value="FecR"/>
</dbReference>
<proteinExistence type="predicted"/>
<dbReference type="Gene3D" id="2.60.120.1440">
    <property type="match status" value="1"/>
</dbReference>
<keyword evidence="1" id="KW-0812">Transmembrane</keyword>
<dbReference type="Gene3D" id="3.55.50.30">
    <property type="match status" value="1"/>
</dbReference>
<dbReference type="EMBL" id="JACNYL010000002">
    <property type="protein sequence ID" value="MBD1421862.1"/>
    <property type="molecule type" value="Genomic_DNA"/>
</dbReference>
<dbReference type="Pfam" id="PF04773">
    <property type="entry name" value="FecR"/>
    <property type="match status" value="1"/>
</dbReference>
<dbReference type="Pfam" id="PF16344">
    <property type="entry name" value="FecR_C"/>
    <property type="match status" value="1"/>
</dbReference>
<keyword evidence="1" id="KW-0472">Membrane</keyword>
<dbReference type="RefSeq" id="WP_190313569.1">
    <property type="nucleotide sequence ID" value="NZ_JACNYL010000002.1"/>
</dbReference>
<name>A0ABR7XTY0_9SPHI</name>
<organism evidence="4 5">
    <name type="scientific">Sphingobacterium chuzhouense</name>
    <dbReference type="NCBI Taxonomy" id="1742264"/>
    <lineage>
        <taxon>Bacteria</taxon>
        <taxon>Pseudomonadati</taxon>
        <taxon>Bacteroidota</taxon>
        <taxon>Sphingobacteriia</taxon>
        <taxon>Sphingobacteriales</taxon>
        <taxon>Sphingobacteriaceae</taxon>
        <taxon>Sphingobacterium</taxon>
    </lineage>
</organism>
<keyword evidence="5" id="KW-1185">Reference proteome</keyword>
<dbReference type="PANTHER" id="PTHR30273:SF2">
    <property type="entry name" value="PROTEIN FECR"/>
    <property type="match status" value="1"/>
</dbReference>